<dbReference type="InterPro" id="IPR027417">
    <property type="entry name" value="P-loop_NTPase"/>
</dbReference>
<feature type="region of interest" description="Disordered" evidence="1">
    <location>
        <begin position="111"/>
        <end position="132"/>
    </location>
</feature>
<dbReference type="EMBL" id="FLRD01000072">
    <property type="protein sequence ID" value="SBT34635.1"/>
    <property type="molecule type" value="Genomic_DNA"/>
</dbReference>
<gene>
    <name evidence="2" type="ORF">POVWA1_023250</name>
</gene>
<evidence type="ECO:0000256" key="1">
    <source>
        <dbReference type="SAM" id="MobiDB-lite"/>
    </source>
</evidence>
<reference evidence="3" key="1">
    <citation type="submission" date="2016-05" db="EMBL/GenBank/DDBJ databases">
        <authorList>
            <person name="Naeem Raeece"/>
        </authorList>
    </citation>
    <scope>NUCLEOTIDE SEQUENCE [LARGE SCALE GENOMIC DNA]</scope>
</reference>
<dbReference type="Proteomes" id="UP000078555">
    <property type="component" value="Unassembled WGS sequence"/>
</dbReference>
<dbReference type="Gene3D" id="3.40.50.300">
    <property type="entry name" value="P-loop containing nucleotide triphosphate hydrolases"/>
    <property type="match status" value="1"/>
</dbReference>
<evidence type="ECO:0000313" key="3">
    <source>
        <dbReference type="Proteomes" id="UP000078555"/>
    </source>
</evidence>
<sequence length="627" mass="72915">MEKCDIEYLNIPEKIKKKLYSKNLNTIEKLSTNYLEDNEIEEIDFVQNEIFKYHLKDLGIKEDEGETEDMGCGYTPCSNNVYSFSDEEKYCVNNNGLYNGDEHLSTGFPSPYTSSVSSASPPSSARSVSTTSSTSSRLESDWCCDWKSKMTHNRTRDILITVRTNGMTHSHTDKSSAILGNKSSNVKRRDICRNNLERDLFTYSNFMKGKLKNRRIVKTDSTSLNNLLCEGIENSKIYFFYGDKKKINKIILVNMLYNFVTYNNTQHCSVVFLHFSYINDVSLICDILTRKIKNEREKKKKTNILKDDIFRNFYIVRVQSFKELLSFLTQVKNSHLKKKKKKKKKTKESPTNCLSNLTCIGIYNFTNIINNLDIINTNASFYLIRELKIIANMLNVTIIIFDHAKRKEAIRVTSSKGCNKERPMRHGFNKANEEIRQVEYDSIRKKMNTYTSYKNNVNHFSSTDEENTYSSTLFEDIPNYSTKKKKKKNENTIFDLPVDDNNENDTNSSCVVSSEDESNEEYEQDDESENTEDGFLMNIHINDILKCNINDQRKNAMASLYNKKFNLHKTSIPHSISNKFDFVIEMETINKVRNKNVVRFTLLKSHNRGTHFYAYCRVKNMVLTDVT</sequence>
<proteinExistence type="predicted"/>
<feature type="compositionally biased region" description="Acidic residues" evidence="1">
    <location>
        <begin position="514"/>
        <end position="532"/>
    </location>
</feature>
<dbReference type="AlphaFoldDB" id="A0A1A8YSL2"/>
<keyword evidence="3" id="KW-1185">Reference proteome</keyword>
<feature type="region of interest" description="Disordered" evidence="1">
    <location>
        <begin position="494"/>
        <end position="533"/>
    </location>
</feature>
<organism evidence="2 3">
    <name type="scientific">Plasmodium ovale wallikeri</name>
    <dbReference type="NCBI Taxonomy" id="864142"/>
    <lineage>
        <taxon>Eukaryota</taxon>
        <taxon>Sar</taxon>
        <taxon>Alveolata</taxon>
        <taxon>Apicomplexa</taxon>
        <taxon>Aconoidasida</taxon>
        <taxon>Haemosporida</taxon>
        <taxon>Plasmodiidae</taxon>
        <taxon>Plasmodium</taxon>
        <taxon>Plasmodium (Plasmodium)</taxon>
    </lineage>
</organism>
<name>A0A1A8YSL2_PLAOA</name>
<protein>
    <submittedName>
        <fullName evidence="2">Uncharacterized protein</fullName>
    </submittedName>
</protein>
<evidence type="ECO:0000313" key="2">
    <source>
        <dbReference type="EMBL" id="SBT34635.1"/>
    </source>
</evidence>
<accession>A0A1A8YSL2</accession>